<organism evidence="1 2">
    <name type="scientific">Mariniradius saccharolyticus AK6</name>
    <dbReference type="NCBI Taxonomy" id="1239962"/>
    <lineage>
        <taxon>Bacteria</taxon>
        <taxon>Pseudomonadati</taxon>
        <taxon>Bacteroidota</taxon>
        <taxon>Cytophagia</taxon>
        <taxon>Cytophagales</taxon>
        <taxon>Cyclobacteriaceae</taxon>
        <taxon>Mariniradius</taxon>
    </lineage>
</organism>
<reference evidence="1" key="1">
    <citation type="submission" date="2013-01" db="EMBL/GenBank/DDBJ databases">
        <title>Genome assembly of Mariniradius saccharolyticus AK6.</title>
        <authorList>
            <person name="Vaidya B."/>
            <person name="Khatri I."/>
            <person name="Tanuku N.R.S."/>
            <person name="Subramanian S."/>
            <person name="Pinnaka A."/>
        </authorList>
    </citation>
    <scope>NUCLEOTIDE SEQUENCE [LARGE SCALE GENOMIC DNA]</scope>
    <source>
        <strain evidence="1">AK6</strain>
    </source>
</reference>
<sequence length="43" mass="5317">MTVRLFFIQFFLKFMSIINREFHRLINRHLEDFGSKTHPSFTN</sequence>
<evidence type="ECO:0000313" key="2">
    <source>
        <dbReference type="Proteomes" id="UP000010953"/>
    </source>
</evidence>
<comment type="caution">
    <text evidence="1">The sequence shown here is derived from an EMBL/GenBank/DDBJ whole genome shotgun (WGS) entry which is preliminary data.</text>
</comment>
<keyword evidence="2" id="KW-1185">Reference proteome</keyword>
<name>M7X968_9BACT</name>
<accession>M7X968</accession>
<dbReference type="AlphaFoldDB" id="M7X968"/>
<dbReference type="EMBL" id="AMZY02000008">
    <property type="protein sequence ID" value="EMS33935.1"/>
    <property type="molecule type" value="Genomic_DNA"/>
</dbReference>
<protein>
    <submittedName>
        <fullName evidence="1">Uncharacterized protein</fullName>
    </submittedName>
</protein>
<gene>
    <name evidence="1" type="ORF">C943_04254</name>
</gene>
<evidence type="ECO:0000313" key="1">
    <source>
        <dbReference type="EMBL" id="EMS33935.1"/>
    </source>
</evidence>
<dbReference type="InParanoid" id="M7X968"/>
<dbReference type="Proteomes" id="UP000010953">
    <property type="component" value="Unassembled WGS sequence"/>
</dbReference>
<proteinExistence type="predicted"/>